<keyword evidence="4" id="KW-0238">DNA-binding</keyword>
<feature type="chain" id="PRO_5045674598" evidence="7">
    <location>
        <begin position="21"/>
        <end position="297"/>
    </location>
</feature>
<evidence type="ECO:0000256" key="6">
    <source>
        <dbReference type="ARBA" id="ARBA00023242"/>
    </source>
</evidence>
<evidence type="ECO:0000256" key="7">
    <source>
        <dbReference type="SAM" id="SignalP"/>
    </source>
</evidence>
<sequence>MLVAGIIALLLADAHQGASANWRHHLKGVHSLITLRGGIRALSGTKSLDQLLLCFIFVAILGNTTSPALSLTMTGSHIEDLDIIVNHYGERLFSFQMCPPKLFAELIKINHLRMRAVENGHAGAESRTQEAGKVLGRIHSFSPKEWSESKPCSREGWMLVGKIYQASMSLYCILSLQSLSVLPLTSEMSAQCTEHGRLLQVQLDSAMSSPGTKYSMIWPLVLLGVQAANGSAAMRAFVSEKLPELSYHIGSNVPTIAKAVLERFWASGETRWDACFDRPYAFVTQIAVDMSQLVQEG</sequence>
<keyword evidence="9" id="KW-1185">Reference proteome</keyword>
<dbReference type="PANTHER" id="PTHR37534:SF48">
    <property type="entry name" value="FINGER DOMAIN PROTEIN, PUTATIVE-RELATED"/>
    <property type="match status" value="1"/>
</dbReference>
<dbReference type="Proteomes" id="UP001600888">
    <property type="component" value="Unassembled WGS sequence"/>
</dbReference>
<protein>
    <submittedName>
        <fullName evidence="8">Uncharacterized protein</fullName>
    </submittedName>
</protein>
<dbReference type="InterPro" id="IPR021858">
    <property type="entry name" value="Fun_TF"/>
</dbReference>
<evidence type="ECO:0000256" key="1">
    <source>
        <dbReference type="ARBA" id="ARBA00004123"/>
    </source>
</evidence>
<evidence type="ECO:0000313" key="9">
    <source>
        <dbReference type="Proteomes" id="UP001600888"/>
    </source>
</evidence>
<gene>
    <name evidence="8" type="ORF">FJTKL_10391</name>
</gene>
<evidence type="ECO:0000256" key="5">
    <source>
        <dbReference type="ARBA" id="ARBA00023163"/>
    </source>
</evidence>
<keyword evidence="3" id="KW-0805">Transcription regulation</keyword>
<evidence type="ECO:0000313" key="8">
    <source>
        <dbReference type="EMBL" id="KAL2282776.1"/>
    </source>
</evidence>
<keyword evidence="2" id="KW-0862">Zinc</keyword>
<keyword evidence="6" id="KW-0539">Nucleus</keyword>
<dbReference type="EMBL" id="JBAWTH010000047">
    <property type="protein sequence ID" value="KAL2282776.1"/>
    <property type="molecule type" value="Genomic_DNA"/>
</dbReference>
<proteinExistence type="predicted"/>
<dbReference type="PANTHER" id="PTHR37534">
    <property type="entry name" value="TRANSCRIPTIONAL ACTIVATOR PROTEIN UGA3"/>
    <property type="match status" value="1"/>
</dbReference>
<comment type="caution">
    <text evidence="8">The sequence shown here is derived from an EMBL/GenBank/DDBJ whole genome shotgun (WGS) entry which is preliminary data.</text>
</comment>
<evidence type="ECO:0000256" key="3">
    <source>
        <dbReference type="ARBA" id="ARBA00023015"/>
    </source>
</evidence>
<name>A0ABR4EKG6_9PEZI</name>
<evidence type="ECO:0000256" key="2">
    <source>
        <dbReference type="ARBA" id="ARBA00022833"/>
    </source>
</evidence>
<dbReference type="Pfam" id="PF11951">
    <property type="entry name" value="Fungal_trans_2"/>
    <property type="match status" value="1"/>
</dbReference>
<feature type="signal peptide" evidence="7">
    <location>
        <begin position="1"/>
        <end position="20"/>
    </location>
</feature>
<keyword evidence="7" id="KW-0732">Signal</keyword>
<evidence type="ECO:0000256" key="4">
    <source>
        <dbReference type="ARBA" id="ARBA00023125"/>
    </source>
</evidence>
<accession>A0ABR4EKG6</accession>
<reference evidence="8 9" key="1">
    <citation type="submission" date="2024-03" db="EMBL/GenBank/DDBJ databases">
        <title>A high-quality draft genome sequence of Diaporthe vaccinii, a causative agent of upright dieback and viscid rot disease in cranberry plants.</title>
        <authorList>
            <person name="Sarrasin M."/>
            <person name="Lang B.F."/>
            <person name="Burger G."/>
        </authorList>
    </citation>
    <scope>NUCLEOTIDE SEQUENCE [LARGE SCALE GENOMIC DNA]</scope>
    <source>
        <strain evidence="8 9">IS7</strain>
    </source>
</reference>
<organism evidence="8 9">
    <name type="scientific">Diaporthe vaccinii</name>
    <dbReference type="NCBI Taxonomy" id="105482"/>
    <lineage>
        <taxon>Eukaryota</taxon>
        <taxon>Fungi</taxon>
        <taxon>Dikarya</taxon>
        <taxon>Ascomycota</taxon>
        <taxon>Pezizomycotina</taxon>
        <taxon>Sordariomycetes</taxon>
        <taxon>Sordariomycetidae</taxon>
        <taxon>Diaporthales</taxon>
        <taxon>Diaporthaceae</taxon>
        <taxon>Diaporthe</taxon>
        <taxon>Diaporthe eres species complex</taxon>
    </lineage>
</organism>
<comment type="subcellular location">
    <subcellularLocation>
        <location evidence="1">Nucleus</location>
    </subcellularLocation>
</comment>
<keyword evidence="5" id="KW-0804">Transcription</keyword>